<evidence type="ECO:0000256" key="5">
    <source>
        <dbReference type="ARBA" id="ARBA00023136"/>
    </source>
</evidence>
<protein>
    <submittedName>
        <fullName evidence="9">PspC domain-containing protein</fullName>
    </submittedName>
</protein>
<keyword evidence="10" id="KW-1185">Reference proteome</keyword>
<evidence type="ECO:0000256" key="6">
    <source>
        <dbReference type="SAM" id="MobiDB-lite"/>
    </source>
</evidence>
<keyword evidence="4 7" id="KW-1133">Transmembrane helix</keyword>
<dbReference type="Proteomes" id="UP000656804">
    <property type="component" value="Unassembled WGS sequence"/>
</dbReference>
<dbReference type="GO" id="GO:0005886">
    <property type="term" value="C:plasma membrane"/>
    <property type="evidence" value="ECO:0007669"/>
    <property type="project" value="UniProtKB-SubCell"/>
</dbReference>
<comment type="subcellular location">
    <subcellularLocation>
        <location evidence="1">Cell membrane</location>
        <topology evidence="1">Single-pass membrane protein</topology>
    </subcellularLocation>
</comment>
<evidence type="ECO:0000313" key="9">
    <source>
        <dbReference type="EMBL" id="MBF4161733.1"/>
    </source>
</evidence>
<feature type="compositionally biased region" description="Low complexity" evidence="6">
    <location>
        <begin position="15"/>
        <end position="34"/>
    </location>
</feature>
<dbReference type="InterPro" id="IPR052027">
    <property type="entry name" value="PspC"/>
</dbReference>
<evidence type="ECO:0000256" key="4">
    <source>
        <dbReference type="ARBA" id="ARBA00022989"/>
    </source>
</evidence>
<dbReference type="EMBL" id="JADIVZ010000003">
    <property type="protein sequence ID" value="MBF4161733.1"/>
    <property type="molecule type" value="Genomic_DNA"/>
</dbReference>
<evidence type="ECO:0000256" key="3">
    <source>
        <dbReference type="ARBA" id="ARBA00022692"/>
    </source>
</evidence>
<proteinExistence type="predicted"/>
<name>A0A930UVQ8_9ACTN</name>
<feature type="transmembrane region" description="Helical" evidence="7">
    <location>
        <begin position="234"/>
        <end position="256"/>
    </location>
</feature>
<feature type="transmembrane region" description="Helical" evidence="7">
    <location>
        <begin position="79"/>
        <end position="105"/>
    </location>
</feature>
<dbReference type="Pfam" id="PF04024">
    <property type="entry name" value="PspC"/>
    <property type="match status" value="1"/>
</dbReference>
<keyword evidence="3 7" id="KW-0812">Transmembrane</keyword>
<dbReference type="InterPro" id="IPR007168">
    <property type="entry name" value="Phageshock_PspC_N"/>
</dbReference>
<organism evidence="9 10">
    <name type="scientific">Nocardioides acrostichi</name>
    <dbReference type="NCBI Taxonomy" id="2784339"/>
    <lineage>
        <taxon>Bacteria</taxon>
        <taxon>Bacillati</taxon>
        <taxon>Actinomycetota</taxon>
        <taxon>Actinomycetes</taxon>
        <taxon>Propionibacteriales</taxon>
        <taxon>Nocardioidaceae</taxon>
        <taxon>Nocardioides</taxon>
    </lineage>
</organism>
<keyword evidence="2" id="KW-1003">Cell membrane</keyword>
<reference evidence="9" key="1">
    <citation type="submission" date="2020-11" db="EMBL/GenBank/DDBJ databases">
        <title>Nocardioides sp. CBS4Y-1, whole genome shotgun sequence.</title>
        <authorList>
            <person name="Tuo L."/>
        </authorList>
    </citation>
    <scope>NUCLEOTIDE SEQUENCE</scope>
    <source>
        <strain evidence="9">CBS4Y-1</strain>
    </source>
</reference>
<evidence type="ECO:0000259" key="8">
    <source>
        <dbReference type="Pfam" id="PF04024"/>
    </source>
</evidence>
<feature type="transmembrane region" description="Helical" evidence="7">
    <location>
        <begin position="262"/>
        <end position="282"/>
    </location>
</feature>
<evidence type="ECO:0000313" key="10">
    <source>
        <dbReference type="Proteomes" id="UP000656804"/>
    </source>
</evidence>
<evidence type="ECO:0000256" key="1">
    <source>
        <dbReference type="ARBA" id="ARBA00004162"/>
    </source>
</evidence>
<feature type="transmembrane region" description="Helical" evidence="7">
    <location>
        <begin position="125"/>
        <end position="145"/>
    </location>
</feature>
<feature type="domain" description="Phage shock protein PspC N-terminal" evidence="8">
    <location>
        <begin position="53"/>
        <end position="108"/>
    </location>
</feature>
<evidence type="ECO:0000256" key="7">
    <source>
        <dbReference type="SAM" id="Phobius"/>
    </source>
</evidence>
<gene>
    <name evidence="9" type="ORF">ISG29_08520</name>
</gene>
<comment type="caution">
    <text evidence="9">The sequence shown here is derived from an EMBL/GenBank/DDBJ whole genome shotgun (WGS) entry which is preliminary data.</text>
</comment>
<feature type="transmembrane region" description="Helical" evidence="7">
    <location>
        <begin position="151"/>
        <end position="168"/>
    </location>
</feature>
<feature type="transmembrane region" description="Helical" evidence="7">
    <location>
        <begin position="289"/>
        <end position="306"/>
    </location>
</feature>
<dbReference type="RefSeq" id="WP_194502998.1">
    <property type="nucleotide sequence ID" value="NZ_JADIVZ010000003.1"/>
</dbReference>
<keyword evidence="5 7" id="KW-0472">Membrane</keyword>
<accession>A0A930UVQ8</accession>
<dbReference type="PANTHER" id="PTHR33885">
    <property type="entry name" value="PHAGE SHOCK PROTEIN C"/>
    <property type="match status" value="1"/>
</dbReference>
<evidence type="ECO:0000256" key="2">
    <source>
        <dbReference type="ARBA" id="ARBA00022475"/>
    </source>
</evidence>
<sequence>MTSTPPGGDEATGPQSATQTSDQTSDQSSTHSATGYTDGGPRVTRDELRDLSRLARSTGDRKLAGVAGGVARHLDVDPVIVRVGFAVLVLFGGAGLLAYVALWLLMPLDDGRPAVVDVEERNRSLALTIIGAVCALVLLSDVVGGSVGGDWLPWPLVLVAVVVIVLVGRRRERGQRPPTAWRPDPNDRLPEPREYAAAYAQQAREDARTLTLQQPDDRPLPPPPPPRPRRPGPILFWFTLALVALAEGVLGTVAVAGTGVPASAYPALALGVVALMLLVGSVYGRPGGLVLLGLLTLPVLGIATAADHIDPDEQVITPLTAAEVQSDYDLASGAVVLDLSAIDDVDALDGRVVRIHIPAGTIEVRLPKGLSARATGDISGPGHLDLFGAEAGGIGSHLSMRTPPDPGTPFVRIVADTNIGEIQVTQP</sequence>
<dbReference type="PANTHER" id="PTHR33885:SF3">
    <property type="entry name" value="PHAGE SHOCK PROTEIN C"/>
    <property type="match status" value="1"/>
</dbReference>
<feature type="region of interest" description="Disordered" evidence="6">
    <location>
        <begin position="1"/>
        <end position="43"/>
    </location>
</feature>
<dbReference type="AlphaFoldDB" id="A0A930UVQ8"/>